<comment type="caution">
    <text evidence="6">The sequence shown here is derived from an EMBL/GenBank/DDBJ whole genome shotgun (WGS) entry which is preliminary data.</text>
</comment>
<reference evidence="6" key="1">
    <citation type="journal article" date="2020" name="bioRxiv">
        <title>Comparative genomics of Chlamydomonas.</title>
        <authorList>
            <person name="Craig R.J."/>
            <person name="Hasan A.R."/>
            <person name="Ness R.W."/>
            <person name="Keightley P.D."/>
        </authorList>
    </citation>
    <scope>NUCLEOTIDE SEQUENCE</scope>
    <source>
        <strain evidence="6">CCAP 11/70</strain>
    </source>
</reference>
<dbReference type="EMBL" id="JAEHOE010000007">
    <property type="protein sequence ID" value="KAG2499299.1"/>
    <property type="molecule type" value="Genomic_DNA"/>
</dbReference>
<dbReference type="Gene3D" id="3.10.110.10">
    <property type="entry name" value="Ubiquitin Conjugating Enzyme"/>
    <property type="match status" value="1"/>
</dbReference>
<evidence type="ECO:0000259" key="5">
    <source>
        <dbReference type="PROSITE" id="PS50127"/>
    </source>
</evidence>
<evidence type="ECO:0000256" key="4">
    <source>
        <dbReference type="RuleBase" id="RU362109"/>
    </source>
</evidence>
<dbReference type="GO" id="GO:0016740">
    <property type="term" value="F:transferase activity"/>
    <property type="evidence" value="ECO:0007669"/>
    <property type="project" value="UniProtKB-KW"/>
</dbReference>
<keyword evidence="7" id="KW-1185">Reference proteome</keyword>
<dbReference type="CDD" id="cd23798">
    <property type="entry name" value="UBCc_UBE2I"/>
    <property type="match status" value="1"/>
</dbReference>
<dbReference type="PROSITE" id="PS00183">
    <property type="entry name" value="UBC_1"/>
    <property type="match status" value="1"/>
</dbReference>
<feature type="domain" description="UBC core" evidence="5">
    <location>
        <begin position="4"/>
        <end position="161"/>
    </location>
</feature>
<gene>
    <name evidence="6" type="ORF">HYH03_002877</name>
</gene>
<evidence type="ECO:0000313" key="7">
    <source>
        <dbReference type="Proteomes" id="UP000612055"/>
    </source>
</evidence>
<keyword evidence="2 4" id="KW-0833">Ubl conjugation pathway</keyword>
<dbReference type="OrthoDB" id="6600758at2759"/>
<feature type="active site" description="Glycyl thioester intermediate" evidence="3">
    <location>
        <position position="93"/>
    </location>
</feature>
<dbReference type="InterPro" id="IPR016135">
    <property type="entry name" value="UBQ-conjugating_enzyme/RWD"/>
</dbReference>
<dbReference type="SMART" id="SM00212">
    <property type="entry name" value="UBCc"/>
    <property type="match status" value="1"/>
</dbReference>
<dbReference type="InterPro" id="IPR023313">
    <property type="entry name" value="UBQ-conjugating_AS"/>
</dbReference>
<evidence type="ECO:0000313" key="6">
    <source>
        <dbReference type="EMBL" id="KAG2499299.1"/>
    </source>
</evidence>
<dbReference type="AlphaFoldDB" id="A0A836C4Z7"/>
<evidence type="ECO:0000256" key="3">
    <source>
        <dbReference type="PROSITE-ProRule" id="PRU10133"/>
    </source>
</evidence>
<dbReference type="InterPro" id="IPR050113">
    <property type="entry name" value="Ub_conjugating_enzyme"/>
</dbReference>
<accession>A0A836C4Z7</accession>
<name>A0A836C4Z7_9CHLO</name>
<dbReference type="InterPro" id="IPR000608">
    <property type="entry name" value="UBC"/>
</dbReference>
<keyword evidence="4" id="KW-0547">Nucleotide-binding</keyword>
<organism evidence="6 7">
    <name type="scientific">Edaphochlamys debaryana</name>
    <dbReference type="NCBI Taxonomy" id="47281"/>
    <lineage>
        <taxon>Eukaryota</taxon>
        <taxon>Viridiplantae</taxon>
        <taxon>Chlorophyta</taxon>
        <taxon>core chlorophytes</taxon>
        <taxon>Chlorophyceae</taxon>
        <taxon>CS clade</taxon>
        <taxon>Chlamydomonadales</taxon>
        <taxon>Chlamydomonadales incertae sedis</taxon>
        <taxon>Edaphochlamys</taxon>
    </lineage>
</organism>
<dbReference type="GO" id="GO:0005524">
    <property type="term" value="F:ATP binding"/>
    <property type="evidence" value="ECO:0007669"/>
    <property type="project" value="UniProtKB-UniRule"/>
</dbReference>
<dbReference type="PANTHER" id="PTHR24067">
    <property type="entry name" value="UBIQUITIN-CONJUGATING ENZYME E2"/>
    <property type="match status" value="1"/>
</dbReference>
<evidence type="ECO:0000256" key="1">
    <source>
        <dbReference type="ARBA" id="ARBA00022679"/>
    </source>
</evidence>
<keyword evidence="4" id="KW-0067">ATP-binding</keyword>
<dbReference type="Pfam" id="PF00179">
    <property type="entry name" value="UQ_con"/>
    <property type="match status" value="1"/>
</dbReference>
<protein>
    <recommendedName>
        <fullName evidence="5">UBC core domain-containing protein</fullName>
    </recommendedName>
</protein>
<evidence type="ECO:0000256" key="2">
    <source>
        <dbReference type="ARBA" id="ARBA00022786"/>
    </source>
</evidence>
<dbReference type="SUPFAM" id="SSF54495">
    <property type="entry name" value="UBC-like"/>
    <property type="match status" value="1"/>
</dbReference>
<proteinExistence type="inferred from homology"/>
<dbReference type="PROSITE" id="PS50127">
    <property type="entry name" value="UBC_2"/>
    <property type="match status" value="1"/>
</dbReference>
<dbReference type="Proteomes" id="UP000612055">
    <property type="component" value="Unassembled WGS sequence"/>
</dbReference>
<sequence length="167" mass="18346">MAGMADQRLLGERKRFRKERPYGFVAKPATRADGSVDMRRWQCRIPGPAKTAWAEGLYPLEVVFGDNYPSEPPVCSFPAGFFHPNVYPGGRVCLSLLSSDSDLGGQWAPSITLTQLLKGIQELLSTPNVYSPAQDAACKLLKSDPAKYEKAVAAQAKRYPQEQPGDD</sequence>
<comment type="similarity">
    <text evidence="4">Belongs to the ubiquitin-conjugating enzyme family.</text>
</comment>
<keyword evidence="1" id="KW-0808">Transferase</keyword>